<evidence type="ECO:0000313" key="1">
    <source>
        <dbReference type="EMBL" id="MBK1869590.1"/>
    </source>
</evidence>
<protein>
    <submittedName>
        <fullName evidence="1">Uncharacterized protein</fullName>
    </submittedName>
</protein>
<name>A0ACC5RAT5_9HYPH</name>
<reference evidence="1" key="1">
    <citation type="submission" date="2021-01" db="EMBL/GenBank/DDBJ databases">
        <authorList>
            <person name="Sun Q."/>
        </authorList>
    </citation>
    <scope>NUCLEOTIDE SEQUENCE</scope>
    <source>
        <strain evidence="1">YIM B02566</strain>
    </source>
</reference>
<proteinExistence type="predicted"/>
<organism evidence="1 2">
    <name type="scientific">Taklimakanibacter albus</name>
    <dbReference type="NCBI Taxonomy" id="2800327"/>
    <lineage>
        <taxon>Bacteria</taxon>
        <taxon>Pseudomonadati</taxon>
        <taxon>Pseudomonadota</taxon>
        <taxon>Alphaproteobacteria</taxon>
        <taxon>Hyphomicrobiales</taxon>
        <taxon>Aestuariivirgaceae</taxon>
        <taxon>Taklimakanibacter</taxon>
    </lineage>
</organism>
<sequence>MNGNQRQAELVAAYKELLRSYLEKRPSGLRKRISDAIGTNRSFVSQITNPKYSVPIPSHYIHTLMSVCHLSPVERSEFLTAYLAAHPGQAELLDNSAMVDSITIDLSAVKDEAQRSLIKRTLKGTAESLIAMALGKTKD</sequence>
<dbReference type="Proteomes" id="UP000616151">
    <property type="component" value="Unassembled WGS sequence"/>
</dbReference>
<accession>A0ACC5RAT5</accession>
<comment type="caution">
    <text evidence="1">The sequence shown here is derived from an EMBL/GenBank/DDBJ whole genome shotgun (WGS) entry which is preliminary data.</text>
</comment>
<evidence type="ECO:0000313" key="2">
    <source>
        <dbReference type="Proteomes" id="UP000616151"/>
    </source>
</evidence>
<keyword evidence="2" id="KW-1185">Reference proteome</keyword>
<dbReference type="EMBL" id="JAENHL010000008">
    <property type="protein sequence ID" value="MBK1869590.1"/>
    <property type="molecule type" value="Genomic_DNA"/>
</dbReference>
<gene>
    <name evidence="1" type="ORF">JHL16_24735</name>
</gene>